<dbReference type="KEGG" id="cpre:Csp1_19950"/>
<sequence length="91" mass="9814">MSLVNVVFWLLARFAVFAAIICLLTGHVEAGLVFGFAWVFFSCVSWILTPLPQSTPPTGNAAATASADLTEGYWEACAELSRAARRFRSGS</sequence>
<keyword evidence="1" id="KW-1133">Transmembrane helix</keyword>
<keyword evidence="3" id="KW-1185">Reference proteome</keyword>
<dbReference type="AlphaFoldDB" id="A0A2Z3YZL5"/>
<organism evidence="2 3">
    <name type="scientific">Corynebacterium provencense</name>
    <dbReference type="NCBI Taxonomy" id="1737425"/>
    <lineage>
        <taxon>Bacteria</taxon>
        <taxon>Bacillati</taxon>
        <taxon>Actinomycetota</taxon>
        <taxon>Actinomycetes</taxon>
        <taxon>Mycobacteriales</taxon>
        <taxon>Corynebacteriaceae</taxon>
        <taxon>Corynebacterium</taxon>
    </lineage>
</organism>
<gene>
    <name evidence="2" type="ORF">Csp1_19950</name>
</gene>
<reference evidence="3" key="1">
    <citation type="submission" date="2017-11" db="EMBL/GenBank/DDBJ databases">
        <title>Otitis media/interna in a cat caused by the recently described species Corynebacterium provencense.</title>
        <authorList>
            <person name="Kittl S."/>
            <person name="Brodard I."/>
            <person name="Rychener L."/>
            <person name="Jores J."/>
            <person name="Roosje P."/>
            <person name="Gobeli Brawand S."/>
        </authorList>
    </citation>
    <scope>NUCLEOTIDE SEQUENCE [LARGE SCALE GENOMIC DNA]</scope>
    <source>
        <strain evidence="3">17KM38</strain>
    </source>
</reference>
<protein>
    <submittedName>
        <fullName evidence="2">Uncharacterized protein</fullName>
    </submittedName>
</protein>
<evidence type="ECO:0000256" key="1">
    <source>
        <dbReference type="SAM" id="Phobius"/>
    </source>
</evidence>
<accession>A0A2Z3YZL5</accession>
<feature type="transmembrane region" description="Helical" evidence="1">
    <location>
        <begin position="6"/>
        <end position="24"/>
    </location>
</feature>
<feature type="transmembrane region" description="Helical" evidence="1">
    <location>
        <begin position="31"/>
        <end position="48"/>
    </location>
</feature>
<dbReference type="RefSeq" id="WP_110481715.1">
    <property type="nucleotide sequence ID" value="NZ_CP024988.1"/>
</dbReference>
<proteinExistence type="predicted"/>
<name>A0A2Z3YZL5_9CORY</name>
<dbReference type="EMBL" id="CP024988">
    <property type="protein sequence ID" value="AWT26763.1"/>
    <property type="molecule type" value="Genomic_DNA"/>
</dbReference>
<keyword evidence="1" id="KW-0472">Membrane</keyword>
<keyword evidence="1" id="KW-0812">Transmembrane</keyword>
<evidence type="ECO:0000313" key="3">
    <source>
        <dbReference type="Proteomes" id="UP000247696"/>
    </source>
</evidence>
<dbReference type="Proteomes" id="UP000247696">
    <property type="component" value="Chromosome"/>
</dbReference>
<evidence type="ECO:0000313" key="2">
    <source>
        <dbReference type="EMBL" id="AWT26763.1"/>
    </source>
</evidence>